<dbReference type="SMART" id="SM00355">
    <property type="entry name" value="ZnF_C2H2"/>
    <property type="match status" value="2"/>
</dbReference>
<feature type="region of interest" description="Disordered" evidence="1">
    <location>
        <begin position="90"/>
        <end position="112"/>
    </location>
</feature>
<dbReference type="Gene3D" id="3.30.160.60">
    <property type="entry name" value="Classic Zinc Finger"/>
    <property type="match status" value="1"/>
</dbReference>
<evidence type="ECO:0000313" key="5">
    <source>
        <dbReference type="Proteomes" id="UP000653565"/>
    </source>
</evidence>
<sequence>MRRRREASASSRTATTESSTTSPGISDDERSFEPNSETDLTEPEYLPQKAKRRKIRQGLSSRHLQAGLGEIRASETENATDVSAVELVHRGRYEDPADDTDEDLSKVPEDYGRSNNTRKLNLRLKDRWARTKAIEPSADSKWEDAEDALRQASPNDMHRFLNWCLKLEYNPDGRRLKGYRKASALEVDWKYFRVYYTKVTKQEMSKEMGVAVCTGMRHLIDKCGLDKQPRANTPVYIEDMVPFNEMILRTREKRFHLGFQRIILCLYNTIGLFTVNQKQAILHLQFKHLQISLQRDPHGGPPVPMIEIEPQFVKSVLGMYKVNTFALPEIIYGISLVFSPHVLLFIVLFYAKAFEAPHLTSMEDLRRLLIEDGRQEMPIPLKRAMDNYYVFPKVEVIDGKPCILWETPMNGSTLDAQLRSLSEIHGFLNALFSHQFRYGTGELLDQSGFVSDAQRNVIMAHASSRTFIKHYRPRRHAEMQEIVCGLNPVEEFSRAVKRMSCWIDTRRPRYLTDAEKASVEKDPELQSAIQWQVELEDRCARSDDPTLRALLEQQERNVNNTRRRLQERRRKEIRQEFSRKQAVIDIERQLTGGAVNDGPAREVLRKEFAMPPEQILLVETFFTWPTSDSLEDEWMRRNRAVAAGVQYCGFLEGGPLRGRPKRPASDNEESIADPPAKKQKRPERPTVSIWEEKIGAVKRKVTADKPSACFQCLKEYSDVYGVKRHFKTSHLQDRKCNFCDLSLQHEMHLRLHAEEVHRLRT</sequence>
<keyword evidence="2" id="KW-0472">Membrane</keyword>
<dbReference type="AlphaFoldDB" id="A0A8H4M606"/>
<keyword evidence="2" id="KW-0812">Transmembrane</keyword>
<dbReference type="EMBL" id="JAAAPX010000106">
    <property type="protein sequence ID" value="KAF4231151.1"/>
    <property type="molecule type" value="Genomic_DNA"/>
</dbReference>
<dbReference type="PANTHER" id="PTHR37535:SF2">
    <property type="entry name" value="FINGER DOMAIN PROTEIN, PUTATIVE (AFU_ORTHOLOGUE AFUA_6G09300)-RELATED"/>
    <property type="match status" value="1"/>
</dbReference>
<gene>
    <name evidence="4" type="ORF">CNMCM6805_000240</name>
</gene>
<feature type="compositionally biased region" description="Basic and acidic residues" evidence="1">
    <location>
        <begin position="103"/>
        <end position="112"/>
    </location>
</feature>
<feature type="transmembrane region" description="Helical" evidence="2">
    <location>
        <begin position="330"/>
        <end position="351"/>
    </location>
</feature>
<organism evidence="4 5">
    <name type="scientific">Aspergillus fumigatiaffinis</name>
    <dbReference type="NCBI Taxonomy" id="340414"/>
    <lineage>
        <taxon>Eukaryota</taxon>
        <taxon>Fungi</taxon>
        <taxon>Dikarya</taxon>
        <taxon>Ascomycota</taxon>
        <taxon>Pezizomycotina</taxon>
        <taxon>Eurotiomycetes</taxon>
        <taxon>Eurotiomycetidae</taxon>
        <taxon>Eurotiales</taxon>
        <taxon>Aspergillaceae</taxon>
        <taxon>Aspergillus</taxon>
        <taxon>Aspergillus subgen. Fumigati</taxon>
    </lineage>
</organism>
<evidence type="ECO:0000256" key="1">
    <source>
        <dbReference type="SAM" id="MobiDB-lite"/>
    </source>
</evidence>
<keyword evidence="2" id="KW-1133">Transmembrane helix</keyword>
<feature type="domain" description="C2H2-type" evidence="3">
    <location>
        <begin position="736"/>
        <end position="757"/>
    </location>
</feature>
<name>A0A8H4M606_9EURO</name>
<dbReference type="PANTHER" id="PTHR37535">
    <property type="entry name" value="FLUG DOMAIN PROTEIN"/>
    <property type="match status" value="1"/>
</dbReference>
<comment type="caution">
    <text evidence="4">The sequence shown here is derived from an EMBL/GenBank/DDBJ whole genome shotgun (WGS) entry which is preliminary data.</text>
</comment>
<evidence type="ECO:0000259" key="3">
    <source>
        <dbReference type="PROSITE" id="PS00028"/>
    </source>
</evidence>
<reference evidence="4" key="1">
    <citation type="journal article" date="2020" name="bioRxiv">
        <title>Genomic and phenotypic heterogeneity of clinical isolates of the human pathogens Aspergillus fumigatus, Aspergillus lentulus and Aspergillus fumigatiaffinis.</title>
        <authorList>
            <person name="dos Santos R.A.C."/>
            <person name="Steenwyk J.L."/>
            <person name="Rivero-Menendez O."/>
            <person name="Mead M.E."/>
            <person name="Silva L.P."/>
            <person name="Bastos R.W."/>
            <person name="Alastruey-Izquierdo A."/>
            <person name="Goldman G.H."/>
            <person name="Rokas A."/>
        </authorList>
    </citation>
    <scope>NUCLEOTIDE SEQUENCE</scope>
    <source>
        <strain evidence="4">CNM-CM6805</strain>
    </source>
</reference>
<feature type="domain" description="C2H2-type" evidence="3">
    <location>
        <begin position="709"/>
        <end position="730"/>
    </location>
</feature>
<keyword evidence="5" id="KW-1185">Reference proteome</keyword>
<dbReference type="Pfam" id="PF11917">
    <property type="entry name" value="DUF3435"/>
    <property type="match status" value="1"/>
</dbReference>
<proteinExistence type="predicted"/>
<dbReference type="InterPro" id="IPR013087">
    <property type="entry name" value="Znf_C2H2_type"/>
</dbReference>
<feature type="compositionally biased region" description="Low complexity" evidence="1">
    <location>
        <begin position="8"/>
        <end position="22"/>
    </location>
</feature>
<dbReference type="PROSITE" id="PS00028">
    <property type="entry name" value="ZINC_FINGER_C2H2_1"/>
    <property type="match status" value="2"/>
</dbReference>
<evidence type="ECO:0000313" key="4">
    <source>
        <dbReference type="EMBL" id="KAF4231151.1"/>
    </source>
</evidence>
<accession>A0A8H4M606</accession>
<reference evidence="4" key="2">
    <citation type="submission" date="2020-04" db="EMBL/GenBank/DDBJ databases">
        <authorList>
            <person name="Santos R.A.C."/>
            <person name="Steenwyk J.L."/>
            <person name="Rivero-Menendez O."/>
            <person name="Mead M.E."/>
            <person name="Silva L.P."/>
            <person name="Bastos R.W."/>
            <person name="Alastruey-Izquierdo A."/>
            <person name="Goldman G.H."/>
            <person name="Rokas A."/>
        </authorList>
    </citation>
    <scope>NUCLEOTIDE SEQUENCE</scope>
    <source>
        <strain evidence="4">CNM-CM6805</strain>
    </source>
</reference>
<evidence type="ECO:0000256" key="2">
    <source>
        <dbReference type="SAM" id="Phobius"/>
    </source>
</evidence>
<feature type="region of interest" description="Disordered" evidence="1">
    <location>
        <begin position="1"/>
        <end position="58"/>
    </location>
</feature>
<feature type="region of interest" description="Disordered" evidence="1">
    <location>
        <begin position="654"/>
        <end position="685"/>
    </location>
</feature>
<protein>
    <recommendedName>
        <fullName evidence="3">C2H2-type domain-containing protein</fullName>
    </recommendedName>
</protein>
<dbReference type="Proteomes" id="UP000653565">
    <property type="component" value="Unassembled WGS sequence"/>
</dbReference>
<dbReference type="InterPro" id="IPR021842">
    <property type="entry name" value="DUF3435"/>
</dbReference>